<organism evidence="2 3">
    <name type="scientific">Ectocarpus siliculosus</name>
    <name type="common">Brown alga</name>
    <name type="synonym">Conferva siliculosa</name>
    <dbReference type="NCBI Taxonomy" id="2880"/>
    <lineage>
        <taxon>Eukaryota</taxon>
        <taxon>Sar</taxon>
        <taxon>Stramenopiles</taxon>
        <taxon>Ochrophyta</taxon>
        <taxon>PX clade</taxon>
        <taxon>Phaeophyceae</taxon>
        <taxon>Ectocarpales</taxon>
        <taxon>Ectocarpaceae</taxon>
        <taxon>Ectocarpus</taxon>
    </lineage>
</organism>
<evidence type="ECO:0000313" key="3">
    <source>
        <dbReference type="Proteomes" id="UP000002630"/>
    </source>
</evidence>
<dbReference type="EMBL" id="FN649734">
    <property type="protein sequence ID" value="CBJ31197.1"/>
    <property type="molecule type" value="Genomic_DNA"/>
</dbReference>
<proteinExistence type="predicted"/>
<keyword evidence="3" id="KW-1185">Reference proteome</keyword>
<evidence type="ECO:0000256" key="1">
    <source>
        <dbReference type="SAM" id="SignalP"/>
    </source>
</evidence>
<dbReference type="SUPFAM" id="SSF51126">
    <property type="entry name" value="Pectin lyase-like"/>
    <property type="match status" value="1"/>
</dbReference>
<dbReference type="AlphaFoldDB" id="D7FSQ6"/>
<gene>
    <name evidence="2" type="ORF">Esi_0238_0021</name>
</gene>
<name>D7FSQ6_ECTSI</name>
<dbReference type="InterPro" id="IPR011050">
    <property type="entry name" value="Pectin_lyase_fold/virulence"/>
</dbReference>
<reference evidence="2 3" key="1">
    <citation type="journal article" date="2010" name="Nature">
        <title>The Ectocarpus genome and the independent evolution of multicellularity in brown algae.</title>
        <authorList>
            <person name="Cock J.M."/>
            <person name="Sterck L."/>
            <person name="Rouze P."/>
            <person name="Scornet D."/>
            <person name="Allen A.E."/>
            <person name="Amoutzias G."/>
            <person name="Anthouard V."/>
            <person name="Artiguenave F."/>
            <person name="Aury J.M."/>
            <person name="Badger J.H."/>
            <person name="Beszteri B."/>
            <person name="Billiau K."/>
            <person name="Bonnet E."/>
            <person name="Bothwell J.H."/>
            <person name="Bowler C."/>
            <person name="Boyen C."/>
            <person name="Brownlee C."/>
            <person name="Carrano C.J."/>
            <person name="Charrier B."/>
            <person name="Cho G.Y."/>
            <person name="Coelho S.M."/>
            <person name="Collen J."/>
            <person name="Corre E."/>
            <person name="Da Silva C."/>
            <person name="Delage L."/>
            <person name="Delaroque N."/>
            <person name="Dittami S.M."/>
            <person name="Doulbeau S."/>
            <person name="Elias M."/>
            <person name="Farnham G."/>
            <person name="Gachon C.M."/>
            <person name="Gschloessl B."/>
            <person name="Heesch S."/>
            <person name="Jabbari K."/>
            <person name="Jubin C."/>
            <person name="Kawai H."/>
            <person name="Kimura K."/>
            <person name="Kloareg B."/>
            <person name="Kupper F.C."/>
            <person name="Lang D."/>
            <person name="Le Bail A."/>
            <person name="Leblanc C."/>
            <person name="Lerouge P."/>
            <person name="Lohr M."/>
            <person name="Lopez P.J."/>
            <person name="Martens C."/>
            <person name="Maumus F."/>
            <person name="Michel G."/>
            <person name="Miranda-Saavedra D."/>
            <person name="Morales J."/>
            <person name="Moreau H."/>
            <person name="Motomura T."/>
            <person name="Nagasato C."/>
            <person name="Napoli C.A."/>
            <person name="Nelson D.R."/>
            <person name="Nyvall-Collen P."/>
            <person name="Peters A.F."/>
            <person name="Pommier C."/>
            <person name="Potin P."/>
            <person name="Poulain J."/>
            <person name="Quesneville H."/>
            <person name="Read B."/>
            <person name="Rensing S.A."/>
            <person name="Ritter A."/>
            <person name="Rousvoal S."/>
            <person name="Samanta M."/>
            <person name="Samson G."/>
            <person name="Schroeder D.C."/>
            <person name="Segurens B."/>
            <person name="Strittmatter M."/>
            <person name="Tonon T."/>
            <person name="Tregear J.W."/>
            <person name="Valentin K."/>
            <person name="von Dassow P."/>
            <person name="Yamagishi T."/>
            <person name="Van de Peer Y."/>
            <person name="Wincker P."/>
        </authorList>
    </citation>
    <scope>NUCLEOTIDE SEQUENCE [LARGE SCALE GENOMIC DNA]</scope>
    <source>
        <strain evidence="3">Ec32 / CCAP1310/4</strain>
    </source>
</reference>
<dbReference type="OrthoDB" id="10295384at2759"/>
<evidence type="ECO:0000313" key="2">
    <source>
        <dbReference type="EMBL" id="CBJ31197.1"/>
    </source>
</evidence>
<accession>D7FSQ6</accession>
<dbReference type="PROSITE" id="PS51257">
    <property type="entry name" value="PROKAR_LIPOPROTEIN"/>
    <property type="match status" value="1"/>
</dbReference>
<feature type="signal peptide" evidence="1">
    <location>
        <begin position="1"/>
        <end position="24"/>
    </location>
</feature>
<keyword evidence="1" id="KW-0732">Signal</keyword>
<protein>
    <submittedName>
        <fullName evidence="2">Uncharacterized protein</fullName>
    </submittedName>
</protein>
<dbReference type="Proteomes" id="UP000002630">
    <property type="component" value="Linkage Group LG09"/>
</dbReference>
<dbReference type="InParanoid" id="D7FSQ6"/>
<dbReference type="EMBL" id="FN648418">
    <property type="protein sequence ID" value="CBJ31197.1"/>
    <property type="molecule type" value="Genomic_DNA"/>
</dbReference>
<feature type="chain" id="PRO_5003095733" evidence="1">
    <location>
        <begin position="25"/>
        <end position="976"/>
    </location>
</feature>
<dbReference type="Gene3D" id="2.60.120.260">
    <property type="entry name" value="Galactose-binding domain-like"/>
    <property type="match status" value="1"/>
</dbReference>
<sequence length="976" mass="104850">MSLLRWLLAPAGYSLLLGIVGCEAISVELSEVLPIEEAYATGEHAGLSASSIEDFYGGEDPIDGDCAVGRCVGLLTRDGSLELDSRYGCTPPYAGFCGVDFALSADFVDKSILGGVTIALHPDSMSKLRVLVDGATILEEWDAVPGSSELQEIPGLEGVEGGRLSIEGVEGAGDYLAILEVGIYIVVDEVEPLGVSASTRTSISATATTNNASAILTLDGDATDGSSWACLSSEGACEITYDLQAVESLQQLRIAFSTNTDAGAKLNVLAAGESGVFSYVRSGLEAGGRPLGSDGLQTFGGVLALARYVRIEAVPSGEGGAIVINEVELRVGDAPVRPVSEKAWLQPTGMLPLAADTGSSGHPNFDNREPSAGGCDSPAHFEGCHVYYIKDGDMSDDSRWTCGPLAAGNLVSNNEDCHLMLSLNYFRYVRQIQFAFHMGDEQYNEFSIETVVSSAISSGDSTDYQTFDIEVHTNEIRLVPVFQRVDQWIGIKEMVILETKEMGFINGTLPVFDYSYWFPRGDGGDDDSSGDSDEDVPTRFEFHMPRPEDYFQFRVPPSTVTAVKLRFPSDRQFVFRVSYDEIETDEEIVEEFTSAGGPDTMETFTLSAPADVERFVYITAVSGPTFESQPDYPTLRVIDFQIVGEIKKDPGHFEVVTTTMTVWRVVPDIIGDGVSDQEEIMTTICETKGGAFDGTDCVGELDDSSVHISMKNGHYFLDGPVFLKSGVTLSGGDYSYNEPSRTYLVLHNHTRLEDAVIVIDGVTGGEVDSVYIEHQTPMTGDITPGTLGNLCLEVRGSQDLKLAEIDCHQARTGAARFVDSKNISVSVIRDGEYETGNFMEVDGVDDFHFEGIPEVAGLRIEDSNNVVLQGGASNVYEVPTPVFLPPTGGDQAASVVITGASSGIVFQDCSIYAGGDTAPVLMESTEPLTLDNILGYEAAESGDCIIDVPPESGDDLIVQLNSYAILSKDGDCWVWD</sequence>